<accession>A0AAD9UBQ6</accession>
<protein>
    <submittedName>
        <fullName evidence="1">Uncharacterized protein</fullName>
    </submittedName>
</protein>
<evidence type="ECO:0000313" key="2">
    <source>
        <dbReference type="Proteomes" id="UP001280121"/>
    </source>
</evidence>
<evidence type="ECO:0000313" key="1">
    <source>
        <dbReference type="EMBL" id="KAK2651222.1"/>
    </source>
</evidence>
<sequence>MPQRNRQWSFQFEPLWLKEDDIDRVVDDVWKFNGSLVSSHDFNGKLDHCAAKLTNWSVSHFKNLSNQIEIKNREIEHLYKSCEEASVMESIKALEVVVEGLQESEELYWKQCSKQIGWKRVTKNSKYFHAIASIRKKNNSIDKLLDCTR</sequence>
<keyword evidence="2" id="KW-1185">Reference proteome</keyword>
<comment type="caution">
    <text evidence="1">The sequence shown here is derived from an EMBL/GenBank/DDBJ whole genome shotgun (WGS) entry which is preliminary data.</text>
</comment>
<dbReference type="AlphaFoldDB" id="A0AAD9UBQ6"/>
<dbReference type="EMBL" id="JANJYI010000005">
    <property type="protein sequence ID" value="KAK2651222.1"/>
    <property type="molecule type" value="Genomic_DNA"/>
</dbReference>
<dbReference type="Proteomes" id="UP001280121">
    <property type="component" value="Unassembled WGS sequence"/>
</dbReference>
<organism evidence="1 2">
    <name type="scientific">Dipteronia dyeriana</name>
    <dbReference type="NCBI Taxonomy" id="168575"/>
    <lineage>
        <taxon>Eukaryota</taxon>
        <taxon>Viridiplantae</taxon>
        <taxon>Streptophyta</taxon>
        <taxon>Embryophyta</taxon>
        <taxon>Tracheophyta</taxon>
        <taxon>Spermatophyta</taxon>
        <taxon>Magnoliopsida</taxon>
        <taxon>eudicotyledons</taxon>
        <taxon>Gunneridae</taxon>
        <taxon>Pentapetalae</taxon>
        <taxon>rosids</taxon>
        <taxon>malvids</taxon>
        <taxon>Sapindales</taxon>
        <taxon>Sapindaceae</taxon>
        <taxon>Hippocastanoideae</taxon>
        <taxon>Acereae</taxon>
        <taxon>Dipteronia</taxon>
    </lineage>
</organism>
<reference evidence="1" key="1">
    <citation type="journal article" date="2023" name="Plant J.">
        <title>Genome sequences and population genomics provide insights into the demographic history, inbreeding, and mutation load of two 'living fossil' tree species of Dipteronia.</title>
        <authorList>
            <person name="Feng Y."/>
            <person name="Comes H.P."/>
            <person name="Chen J."/>
            <person name="Zhu S."/>
            <person name="Lu R."/>
            <person name="Zhang X."/>
            <person name="Li P."/>
            <person name="Qiu J."/>
            <person name="Olsen K.M."/>
            <person name="Qiu Y."/>
        </authorList>
    </citation>
    <scope>NUCLEOTIDE SEQUENCE</scope>
    <source>
        <strain evidence="1">KIB01</strain>
    </source>
</reference>
<name>A0AAD9UBQ6_9ROSI</name>
<gene>
    <name evidence="1" type="ORF">Ddye_018711</name>
</gene>
<proteinExistence type="predicted"/>